<accession>A0ABS7D9D3</accession>
<reference evidence="1 2" key="1">
    <citation type="submission" date="2021-07" db="EMBL/GenBank/DDBJ databases">
        <title>Paenibacillus radiodurans sp. nov., isolated from the southeastern edge of Tengger Desert.</title>
        <authorList>
            <person name="Zhang G."/>
        </authorList>
    </citation>
    <scope>NUCLEOTIDE SEQUENCE [LARGE SCALE GENOMIC DNA]</scope>
    <source>
        <strain evidence="1 2">DT7-4</strain>
    </source>
</reference>
<dbReference type="EMBL" id="JAHZIJ010000012">
    <property type="protein sequence ID" value="MBW7476368.1"/>
    <property type="molecule type" value="Genomic_DNA"/>
</dbReference>
<dbReference type="RefSeq" id="WP_219873605.1">
    <property type="nucleotide sequence ID" value="NZ_JAHZIJ010000012.1"/>
</dbReference>
<sequence length="168" mass="19451">MSAIGTALQSGILLLIAAFALLSSRYGYSLNLRMFAKRQMKRFGYKSLKDLKFSFDRMIYAIPLPTNQPSIKQAKMESYRIVEDFDSWIYPQLNGIRVLLTPKQGEELLIAYVSTEQFRMPSLDQLLIEGKINRTTYRRISATKLTMLSTKTEIIEEVYSQIQNKRFS</sequence>
<evidence type="ECO:0000313" key="2">
    <source>
        <dbReference type="Proteomes" id="UP000812277"/>
    </source>
</evidence>
<gene>
    <name evidence="1" type="ORF">K0T92_16665</name>
</gene>
<organism evidence="1 2">
    <name type="scientific">Paenibacillus oenotherae</name>
    <dbReference type="NCBI Taxonomy" id="1435645"/>
    <lineage>
        <taxon>Bacteria</taxon>
        <taxon>Bacillati</taxon>
        <taxon>Bacillota</taxon>
        <taxon>Bacilli</taxon>
        <taxon>Bacillales</taxon>
        <taxon>Paenibacillaceae</taxon>
        <taxon>Paenibacillus</taxon>
    </lineage>
</organism>
<comment type="caution">
    <text evidence="1">The sequence shown here is derived from an EMBL/GenBank/DDBJ whole genome shotgun (WGS) entry which is preliminary data.</text>
</comment>
<proteinExistence type="predicted"/>
<protein>
    <recommendedName>
        <fullName evidence="3">DUF2726 domain-containing protein</fullName>
    </recommendedName>
</protein>
<evidence type="ECO:0008006" key="3">
    <source>
        <dbReference type="Google" id="ProtNLM"/>
    </source>
</evidence>
<name>A0ABS7D9D3_9BACL</name>
<dbReference type="Proteomes" id="UP000812277">
    <property type="component" value="Unassembled WGS sequence"/>
</dbReference>
<keyword evidence="2" id="KW-1185">Reference proteome</keyword>
<evidence type="ECO:0000313" key="1">
    <source>
        <dbReference type="EMBL" id="MBW7476368.1"/>
    </source>
</evidence>